<protein>
    <submittedName>
        <fullName evidence="1">Uncharacterized protein</fullName>
    </submittedName>
</protein>
<gene>
    <name evidence="1" type="ORF">AB852_30750</name>
</gene>
<name>A0A1Q4UZ97_9ACTN</name>
<reference evidence="1 2" key="1">
    <citation type="submission" date="2015-06" db="EMBL/GenBank/DDBJ databases">
        <title>Cloning and characterization of the uncialamcin biosynthetic gene cluster.</title>
        <authorList>
            <person name="Yan X."/>
            <person name="Huang T."/>
            <person name="Ge H."/>
            <person name="Shen B."/>
        </authorList>
    </citation>
    <scope>NUCLEOTIDE SEQUENCE [LARGE SCALE GENOMIC DNA]</scope>
    <source>
        <strain evidence="1 2">DCA2648</strain>
    </source>
</reference>
<evidence type="ECO:0000313" key="2">
    <source>
        <dbReference type="Proteomes" id="UP000186455"/>
    </source>
</evidence>
<dbReference type="Proteomes" id="UP000186455">
    <property type="component" value="Unassembled WGS sequence"/>
</dbReference>
<sequence length="92" mass="10364">MDRQPPQRTEAQWLQIARYVRHAANKVGPDLPLCLAGEPEDCGSSAQTHVLAWAADLKARAQHLIETNAPDQPTAYHYSTTHYRKAFHTLTE</sequence>
<comment type="caution">
    <text evidence="1">The sequence shown here is derived from an EMBL/GenBank/DDBJ whole genome shotgun (WGS) entry which is preliminary data.</text>
</comment>
<evidence type="ECO:0000313" key="1">
    <source>
        <dbReference type="EMBL" id="OKH90911.1"/>
    </source>
</evidence>
<keyword evidence="2" id="KW-1185">Reference proteome</keyword>
<accession>A0A1Q4UZ97</accession>
<dbReference type="EMBL" id="LFBV01000010">
    <property type="protein sequence ID" value="OKH90911.1"/>
    <property type="molecule type" value="Genomic_DNA"/>
</dbReference>
<organism evidence="1 2">
    <name type="scientific">Streptomyces uncialis</name>
    <dbReference type="NCBI Taxonomy" id="1048205"/>
    <lineage>
        <taxon>Bacteria</taxon>
        <taxon>Bacillati</taxon>
        <taxon>Actinomycetota</taxon>
        <taxon>Actinomycetes</taxon>
        <taxon>Kitasatosporales</taxon>
        <taxon>Streptomycetaceae</taxon>
        <taxon>Streptomyces</taxon>
    </lineage>
</organism>
<dbReference type="AlphaFoldDB" id="A0A1Q4UZ97"/>
<proteinExistence type="predicted"/>